<proteinExistence type="predicted"/>
<dbReference type="Pfam" id="PF13374">
    <property type="entry name" value="TPR_10"/>
    <property type="match status" value="1"/>
</dbReference>
<dbReference type="InterPro" id="IPR019734">
    <property type="entry name" value="TPR_rpt"/>
</dbReference>
<evidence type="ECO:0000259" key="2">
    <source>
        <dbReference type="Pfam" id="PF01048"/>
    </source>
</evidence>
<protein>
    <submittedName>
        <fullName evidence="3">Regulatory protein AfsR</fullName>
    </submittedName>
</protein>
<sequence length="1102" mass="124098">MAAKCVPASDFTIGWVCALPIELAAASGMMDEEYAQLDSRPNDSNRYTYGRIGVHNIVVACLPAGQMGTNSAATVASQMRSSFESLRFGLLVGIGGGVPNLEDDVDIRLGDVVISQPSGQYGGVIQYDFGKTGADGRIARIGSLNAPPTILLNALSHLRANDILDKTKINEYLLELLSSKPKFASPGPDNDVLYEAVSQNVSRARSKKRRREDVVEREQRKITAPALFFGNIASGNQVMKDGPTRDKHSQELGGVLCFEMEAAGLMNNFPCLVIRGICDYADAHKNKQWQPYAAATAAALAKELLCTIPSTVSNAENVVENPLHQPHFIVPFGRNKHFVGRDDILTKLLKRIPPSADEDACQRTAIIGLGGIGKTQVAIEAAYRVRRAHPDCSVFWVPAVNTAMFDNHYRKIGQALQLKGIDGAEANIKTLVKDALERGDINNWLLIIDNADDIDLVFTKSGLASYIPTSRKGSVLLTTRNNIVAARYDRTVAINLSKMDAEEGVKLLHSGLDESQIDQGQSTTQLLVRLAHLPLAIRQASAYLRANQATSVSQYLEYCDTSDEEQIALLSEDFDDQDRYQIIQNPVATTWLISFENIARDKPLAAKYLSFICYLAEKDIPMALLPPGDNTRQSNEAINTLLAYAFIQKRSSAKSFDVHRLVRLVMRTWLREHDKEEQQITETINRLSVAFPLPKIDDKRDWIVYVPHAQAVLKMSKLRNNGKALWDLLRKVGDGYRCVGKYAEAEKTHREVLELKQGILEPDDPEVLDSLRDLGNTLGYSALNVEDDQAKYHEAETMFRRELQSRMKITGLKNFHTIRALENLAGTLGEQGQYVKAEQMYRQVVKLRTRLYGLEDGLTIKSLISVADTLVERQKYGKAEKIYRKALRLSERGLEPENLVIQKLLSQMAFLLRKQGKVIQEERMSRHVLKWNMKFRGPENKFTLDSAEGVADTLERQEKYDQAERLRRHVFEVKERVLGLEDHETLDSMKSLANLLTKQRKHEEAESLNRLDLVVRERLSGPEDPRTIRAMESLSWTLCDQDKFEEAESLRRLVLEVREKLSGPEDTRTIQAIESLTFTLDKQGKIKEAWKMRQRIRNRRRS</sequence>
<reference evidence="3" key="1">
    <citation type="journal article" date="2020" name="Phytopathology">
        <title>Genome sequence and comparative analysis of Colletotrichum gloeosporioides isolated from Liriodendron leaves.</title>
        <authorList>
            <person name="Fu F.F."/>
            <person name="Hao Z."/>
            <person name="Wang P."/>
            <person name="Lu Y."/>
            <person name="Xue L.J."/>
            <person name="Wei G."/>
            <person name="Tian Y."/>
            <person name="Baishi H."/>
            <person name="Xu H."/>
            <person name="Shi J."/>
            <person name="Cheng T."/>
            <person name="Wang G."/>
            <person name="Yi Y."/>
            <person name="Chen J."/>
        </authorList>
    </citation>
    <scope>NUCLEOTIDE SEQUENCE</scope>
    <source>
        <strain evidence="3">Lc1</strain>
    </source>
</reference>
<dbReference type="Pfam" id="PF01048">
    <property type="entry name" value="PNP_UDP_1"/>
    <property type="match status" value="1"/>
</dbReference>
<dbReference type="Gene3D" id="3.40.50.300">
    <property type="entry name" value="P-loop containing nucleotide triphosphate hydrolases"/>
    <property type="match status" value="1"/>
</dbReference>
<gene>
    <name evidence="3" type="ORF">GCG54_00005034</name>
</gene>
<dbReference type="PANTHER" id="PTHR46082">
    <property type="entry name" value="ATP/GTP-BINDING PROTEIN-RELATED"/>
    <property type="match status" value="1"/>
</dbReference>
<dbReference type="GeneID" id="69012186"/>
<reference evidence="3" key="2">
    <citation type="submission" date="2020-03" db="EMBL/GenBank/DDBJ databases">
        <authorList>
            <person name="Fu F.-F."/>
            <person name="Chen J."/>
        </authorList>
    </citation>
    <scope>NUCLEOTIDE SEQUENCE</scope>
    <source>
        <strain evidence="3">Lc1</strain>
    </source>
</reference>
<feature type="domain" description="NB-ARC" evidence="1">
    <location>
        <begin position="359"/>
        <end position="509"/>
    </location>
</feature>
<feature type="domain" description="Nucleoside phosphorylase" evidence="2">
    <location>
        <begin position="12"/>
        <end position="304"/>
    </location>
</feature>
<evidence type="ECO:0000313" key="4">
    <source>
        <dbReference type="Proteomes" id="UP000613401"/>
    </source>
</evidence>
<keyword evidence="4" id="KW-1185">Reference proteome</keyword>
<dbReference type="InterPro" id="IPR011990">
    <property type="entry name" value="TPR-like_helical_dom_sf"/>
</dbReference>
<dbReference type="InterPro" id="IPR035994">
    <property type="entry name" value="Nucleoside_phosphorylase_sf"/>
</dbReference>
<dbReference type="SMART" id="SM00028">
    <property type="entry name" value="TPR"/>
    <property type="match status" value="3"/>
</dbReference>
<dbReference type="Pfam" id="PF00931">
    <property type="entry name" value="NB-ARC"/>
    <property type="match status" value="1"/>
</dbReference>
<evidence type="ECO:0000313" key="3">
    <source>
        <dbReference type="EMBL" id="KAF3805672.1"/>
    </source>
</evidence>
<dbReference type="InterPro" id="IPR053137">
    <property type="entry name" value="NLR-like"/>
</dbReference>
<comment type="caution">
    <text evidence="3">The sequence shown here is derived from an EMBL/GenBank/DDBJ whole genome shotgun (WGS) entry which is preliminary data.</text>
</comment>
<name>A0A8H4CKX5_COLGL</name>
<evidence type="ECO:0000259" key="1">
    <source>
        <dbReference type="Pfam" id="PF00931"/>
    </source>
</evidence>
<dbReference type="PANTHER" id="PTHR46082:SF11">
    <property type="entry name" value="AAA+ ATPASE DOMAIN-CONTAINING PROTEIN-RELATED"/>
    <property type="match status" value="1"/>
</dbReference>
<dbReference type="EMBL" id="WVTB01000040">
    <property type="protein sequence ID" value="KAF3805672.1"/>
    <property type="molecule type" value="Genomic_DNA"/>
</dbReference>
<dbReference type="GO" id="GO:0009116">
    <property type="term" value="P:nucleoside metabolic process"/>
    <property type="evidence" value="ECO:0007669"/>
    <property type="project" value="InterPro"/>
</dbReference>
<dbReference type="Pfam" id="PF13424">
    <property type="entry name" value="TPR_12"/>
    <property type="match status" value="2"/>
</dbReference>
<dbReference type="AlphaFoldDB" id="A0A8H4CKX5"/>
<organism evidence="3 4">
    <name type="scientific">Colletotrichum gloeosporioides</name>
    <name type="common">Anthracnose fungus</name>
    <name type="synonym">Glomerella cingulata</name>
    <dbReference type="NCBI Taxonomy" id="474922"/>
    <lineage>
        <taxon>Eukaryota</taxon>
        <taxon>Fungi</taxon>
        <taxon>Dikarya</taxon>
        <taxon>Ascomycota</taxon>
        <taxon>Pezizomycotina</taxon>
        <taxon>Sordariomycetes</taxon>
        <taxon>Hypocreomycetidae</taxon>
        <taxon>Glomerellales</taxon>
        <taxon>Glomerellaceae</taxon>
        <taxon>Colletotrichum</taxon>
        <taxon>Colletotrichum gloeosporioides species complex</taxon>
    </lineage>
</organism>
<dbReference type="InterPro" id="IPR002182">
    <property type="entry name" value="NB-ARC"/>
</dbReference>
<dbReference type="SUPFAM" id="SSF48452">
    <property type="entry name" value="TPR-like"/>
    <property type="match status" value="2"/>
</dbReference>
<dbReference type="InterPro" id="IPR027417">
    <property type="entry name" value="P-loop_NTPase"/>
</dbReference>
<accession>A0A8H4CKX5</accession>
<dbReference type="GO" id="GO:0003824">
    <property type="term" value="F:catalytic activity"/>
    <property type="evidence" value="ECO:0007669"/>
    <property type="project" value="InterPro"/>
</dbReference>
<dbReference type="Gene3D" id="1.25.40.10">
    <property type="entry name" value="Tetratricopeptide repeat domain"/>
    <property type="match status" value="2"/>
</dbReference>
<dbReference type="InterPro" id="IPR000845">
    <property type="entry name" value="Nucleoside_phosphorylase_d"/>
</dbReference>
<dbReference type="Gene3D" id="3.40.50.1580">
    <property type="entry name" value="Nucleoside phosphorylase domain"/>
    <property type="match status" value="1"/>
</dbReference>
<dbReference type="RefSeq" id="XP_045264831.1">
    <property type="nucleotide sequence ID" value="XM_045405067.1"/>
</dbReference>
<dbReference type="SUPFAM" id="SSF52540">
    <property type="entry name" value="P-loop containing nucleoside triphosphate hydrolases"/>
    <property type="match status" value="1"/>
</dbReference>
<dbReference type="Proteomes" id="UP000613401">
    <property type="component" value="Unassembled WGS sequence"/>
</dbReference>
<dbReference type="GO" id="GO:0043531">
    <property type="term" value="F:ADP binding"/>
    <property type="evidence" value="ECO:0007669"/>
    <property type="project" value="InterPro"/>
</dbReference>
<dbReference type="SUPFAM" id="SSF53167">
    <property type="entry name" value="Purine and uridine phosphorylases"/>
    <property type="match status" value="1"/>
</dbReference>